<protein>
    <recommendedName>
        <fullName evidence="1">Glucose/Sorbosone dehydrogenase domain-containing protein</fullName>
    </recommendedName>
</protein>
<accession>A0A1G1YK45</accession>
<dbReference type="Proteomes" id="UP000177376">
    <property type="component" value="Unassembled WGS sequence"/>
</dbReference>
<reference evidence="2 3" key="1">
    <citation type="journal article" date="2016" name="Nat. Commun.">
        <title>Thousands of microbial genomes shed light on interconnected biogeochemical processes in an aquifer system.</title>
        <authorList>
            <person name="Anantharaman K."/>
            <person name="Brown C.T."/>
            <person name="Hug L.A."/>
            <person name="Sharon I."/>
            <person name="Castelle C.J."/>
            <person name="Probst A.J."/>
            <person name="Thomas B.C."/>
            <person name="Singh A."/>
            <person name="Wilkins M.J."/>
            <person name="Karaoz U."/>
            <person name="Brodie E.L."/>
            <person name="Williams K.H."/>
            <person name="Hubbard S.S."/>
            <person name="Banfield J.F."/>
        </authorList>
    </citation>
    <scope>NUCLEOTIDE SEQUENCE [LARGE SCALE GENOMIC DNA]</scope>
</reference>
<sequence length="371" mass="41689">MKKILIIILIIIILAGSLYFLRVPIQKLFFQPINPNDELGLSKNQIKTPDIEVIVDNLTIPWEIAFWPTGEILVTERIGNLLKIGQAKKVIKIEGVTAVGEGGLQGLTLHPDFKNNNWLYLYLTTQNNSVLVNRVERYKLVDNKLEDRTIIIDNIPAAQFHDGGRIAFGPDEKLYITTGDAGQSDKAQDLKYLGGKILRLNDNGSIPEDNPYGTAVYSYGHRNPQGLAWDNKNQLWATEHGRSGVLSGYDELNLIQKGSNYGWPIIQGPETKAGMIAPIIQSGANQTWAPAGAVYWDNSIFFTGLRGEALYEFNIITQKLTPHFFKEYGRLRALVLSPDKFFYISTSNKDDRGQINEGDDKIIKINPKIFR</sequence>
<dbReference type="EMBL" id="MHIM01000012">
    <property type="protein sequence ID" value="OGY52715.1"/>
    <property type="molecule type" value="Genomic_DNA"/>
</dbReference>
<dbReference type="Gene3D" id="2.120.10.30">
    <property type="entry name" value="TolB, C-terminal domain"/>
    <property type="match status" value="1"/>
</dbReference>
<evidence type="ECO:0000313" key="3">
    <source>
        <dbReference type="Proteomes" id="UP000177376"/>
    </source>
</evidence>
<dbReference type="PANTHER" id="PTHR19328">
    <property type="entry name" value="HEDGEHOG-INTERACTING PROTEIN"/>
    <property type="match status" value="1"/>
</dbReference>
<dbReference type="SUPFAM" id="SSF50952">
    <property type="entry name" value="Soluble quinoprotein glucose dehydrogenase"/>
    <property type="match status" value="1"/>
</dbReference>
<organism evidence="2 3">
    <name type="scientific">Candidatus Buchananbacteria bacterium RIFCSPLOWO2_01_FULL_39_33</name>
    <dbReference type="NCBI Taxonomy" id="1797543"/>
    <lineage>
        <taxon>Bacteria</taxon>
        <taxon>Candidatus Buchananiibacteriota</taxon>
    </lineage>
</organism>
<proteinExistence type="predicted"/>
<dbReference type="InterPro" id="IPR012938">
    <property type="entry name" value="Glc/Sorbosone_DH"/>
</dbReference>
<dbReference type="Pfam" id="PF07995">
    <property type="entry name" value="GSDH"/>
    <property type="match status" value="1"/>
</dbReference>
<feature type="domain" description="Glucose/Sorbosone dehydrogenase" evidence="1">
    <location>
        <begin position="58"/>
        <end position="351"/>
    </location>
</feature>
<evidence type="ECO:0000313" key="2">
    <source>
        <dbReference type="EMBL" id="OGY52715.1"/>
    </source>
</evidence>
<name>A0A1G1YK45_9BACT</name>
<evidence type="ECO:0000259" key="1">
    <source>
        <dbReference type="Pfam" id="PF07995"/>
    </source>
</evidence>
<dbReference type="AlphaFoldDB" id="A0A1G1YK45"/>
<dbReference type="InterPro" id="IPR011042">
    <property type="entry name" value="6-blade_b-propeller_TolB-like"/>
</dbReference>
<dbReference type="InterPro" id="IPR011041">
    <property type="entry name" value="Quinoprot_gluc/sorb_DH_b-prop"/>
</dbReference>
<dbReference type="PANTHER" id="PTHR19328:SF13">
    <property type="entry name" value="HIPL1 PROTEIN"/>
    <property type="match status" value="1"/>
</dbReference>
<comment type="caution">
    <text evidence="2">The sequence shown here is derived from an EMBL/GenBank/DDBJ whole genome shotgun (WGS) entry which is preliminary data.</text>
</comment>
<gene>
    <name evidence="2" type="ORF">A3A02_02655</name>
</gene>